<evidence type="ECO:0000256" key="13">
    <source>
        <dbReference type="ARBA" id="ARBA00023033"/>
    </source>
</evidence>
<keyword evidence="19" id="KW-1185">Reference proteome</keyword>
<evidence type="ECO:0000256" key="8">
    <source>
        <dbReference type="ARBA" id="ARBA00022827"/>
    </source>
</evidence>
<keyword evidence="5 14" id="KW-0285">Flavoprotein</keyword>
<evidence type="ECO:0000256" key="10">
    <source>
        <dbReference type="ARBA" id="ARBA00022982"/>
    </source>
</evidence>
<evidence type="ECO:0000256" key="5">
    <source>
        <dbReference type="ARBA" id="ARBA00022630"/>
    </source>
</evidence>
<evidence type="ECO:0000256" key="6">
    <source>
        <dbReference type="ARBA" id="ARBA00022643"/>
    </source>
</evidence>
<keyword evidence="11 14" id="KW-0560">Oxidoreductase</keyword>
<dbReference type="PANTHER" id="PTHR19384">
    <property type="entry name" value="NITRIC OXIDE SYNTHASE-RELATED"/>
    <property type="match status" value="1"/>
</dbReference>
<dbReference type="Pfam" id="PF00067">
    <property type="entry name" value="p450"/>
    <property type="match status" value="2"/>
</dbReference>
<dbReference type="PROSITE" id="PS50902">
    <property type="entry name" value="FLAVODOXIN_LIKE"/>
    <property type="match status" value="1"/>
</dbReference>
<evidence type="ECO:0000256" key="14">
    <source>
        <dbReference type="PIRNR" id="PIRNR000209"/>
    </source>
</evidence>
<dbReference type="Gene3D" id="3.40.50.360">
    <property type="match status" value="1"/>
</dbReference>
<dbReference type="PROSITE" id="PS51384">
    <property type="entry name" value="FAD_FR"/>
    <property type="match status" value="1"/>
</dbReference>
<keyword evidence="7 14" id="KW-0479">Metal-binding</keyword>
<name>A0ABR0DZK2_ZASCE</name>
<keyword evidence="4 14" id="KW-0349">Heme</keyword>
<dbReference type="InterPro" id="IPR001128">
    <property type="entry name" value="Cyt_P450"/>
</dbReference>
<dbReference type="PANTHER" id="PTHR19384:SF127">
    <property type="entry name" value="BIFUNCTIONAL CYTOCHROME P450_NADPH--P450 REDUCTASE"/>
    <property type="match status" value="1"/>
</dbReference>
<comment type="catalytic activity">
    <reaction evidence="14">
        <text>an organic molecule + reduced [NADPH--hemoprotein reductase] + O2 = an alcohol + oxidized [NADPH--hemoprotein reductase] + H2O + H(+)</text>
        <dbReference type="Rhea" id="RHEA:17149"/>
        <dbReference type="Rhea" id="RHEA-COMP:11964"/>
        <dbReference type="Rhea" id="RHEA-COMP:11965"/>
        <dbReference type="ChEBI" id="CHEBI:15377"/>
        <dbReference type="ChEBI" id="CHEBI:15378"/>
        <dbReference type="ChEBI" id="CHEBI:15379"/>
        <dbReference type="ChEBI" id="CHEBI:30879"/>
        <dbReference type="ChEBI" id="CHEBI:57618"/>
        <dbReference type="ChEBI" id="CHEBI:58210"/>
        <dbReference type="ChEBI" id="CHEBI:142491"/>
        <dbReference type="EC" id="1.14.14.1"/>
    </reaction>
</comment>
<reference evidence="18 19" key="1">
    <citation type="journal article" date="2023" name="G3 (Bethesda)">
        <title>A chromosome-level genome assembly of Zasmidium syzygii isolated from banana leaves.</title>
        <authorList>
            <person name="van Westerhoven A.C."/>
            <person name="Mehrabi R."/>
            <person name="Talebi R."/>
            <person name="Steentjes M.B.F."/>
            <person name="Corcolon B."/>
            <person name="Chong P.A."/>
            <person name="Kema G.H.J."/>
            <person name="Seidl M.F."/>
        </authorList>
    </citation>
    <scope>NUCLEOTIDE SEQUENCE [LARGE SCALE GENOMIC DNA]</scope>
    <source>
        <strain evidence="18 19">P124</strain>
    </source>
</reference>
<evidence type="ECO:0000256" key="15">
    <source>
        <dbReference type="SAM" id="MobiDB-lite"/>
    </source>
</evidence>
<dbReference type="EC" id="1.6.2.4" evidence="14"/>
<keyword evidence="3 14" id="KW-0813">Transport</keyword>
<accession>A0ABR0DZK2</accession>
<evidence type="ECO:0000256" key="11">
    <source>
        <dbReference type="ARBA" id="ARBA00023002"/>
    </source>
</evidence>
<dbReference type="Proteomes" id="UP001305779">
    <property type="component" value="Unassembled WGS sequence"/>
</dbReference>
<protein>
    <recommendedName>
        <fullName evidence="14">Bifunctional cytochrome P450/NADPH--P450 reductase</fullName>
    </recommendedName>
    <domain>
        <recommendedName>
            <fullName evidence="14">Cytochrome P450</fullName>
            <ecNumber evidence="14">1.14.14.1</ecNumber>
        </recommendedName>
    </domain>
    <domain>
        <recommendedName>
            <fullName evidence="14">NADPH--cytochrome P450 reductase</fullName>
            <ecNumber evidence="14">1.6.2.4</ecNumber>
        </recommendedName>
    </domain>
</protein>
<dbReference type="InterPro" id="IPR017938">
    <property type="entry name" value="Riboflavin_synthase-like_b-brl"/>
</dbReference>
<evidence type="ECO:0000313" key="18">
    <source>
        <dbReference type="EMBL" id="KAK4494570.1"/>
    </source>
</evidence>
<evidence type="ECO:0000259" key="16">
    <source>
        <dbReference type="PROSITE" id="PS50902"/>
    </source>
</evidence>
<feature type="domain" description="FAD-binding FR-type" evidence="17">
    <location>
        <begin position="647"/>
        <end position="853"/>
    </location>
</feature>
<dbReference type="PRINTS" id="PR00371">
    <property type="entry name" value="FPNCR"/>
</dbReference>
<dbReference type="InterPro" id="IPR036396">
    <property type="entry name" value="Cyt_P450_sf"/>
</dbReference>
<comment type="cofactor">
    <cofactor evidence="14">
        <name>FAD</name>
        <dbReference type="ChEBI" id="CHEBI:57692"/>
    </cofactor>
    <cofactor evidence="14">
        <name>FMN</name>
        <dbReference type="ChEBI" id="CHEBI:58210"/>
    </cofactor>
</comment>
<evidence type="ECO:0000256" key="1">
    <source>
        <dbReference type="ARBA" id="ARBA00001971"/>
    </source>
</evidence>
<evidence type="ECO:0000256" key="9">
    <source>
        <dbReference type="ARBA" id="ARBA00022857"/>
    </source>
</evidence>
<dbReference type="Pfam" id="PF00667">
    <property type="entry name" value="FAD_binding_1"/>
    <property type="match status" value="1"/>
</dbReference>
<evidence type="ECO:0000256" key="4">
    <source>
        <dbReference type="ARBA" id="ARBA00022617"/>
    </source>
</evidence>
<comment type="caution">
    <text evidence="18">The sequence shown here is derived from an EMBL/GenBank/DDBJ whole genome shotgun (WGS) entry which is preliminary data.</text>
</comment>
<evidence type="ECO:0000256" key="12">
    <source>
        <dbReference type="ARBA" id="ARBA00023004"/>
    </source>
</evidence>
<dbReference type="InterPro" id="IPR017972">
    <property type="entry name" value="Cyt_P450_CS"/>
</dbReference>
<organism evidence="18 19">
    <name type="scientific">Zasmidium cellare</name>
    <name type="common">Wine cellar mold</name>
    <name type="synonym">Racodium cellare</name>
    <dbReference type="NCBI Taxonomy" id="395010"/>
    <lineage>
        <taxon>Eukaryota</taxon>
        <taxon>Fungi</taxon>
        <taxon>Dikarya</taxon>
        <taxon>Ascomycota</taxon>
        <taxon>Pezizomycotina</taxon>
        <taxon>Dothideomycetes</taxon>
        <taxon>Dothideomycetidae</taxon>
        <taxon>Mycosphaerellales</taxon>
        <taxon>Mycosphaerellaceae</taxon>
        <taxon>Zasmidium</taxon>
    </lineage>
</organism>
<evidence type="ECO:0000259" key="17">
    <source>
        <dbReference type="PROSITE" id="PS51384"/>
    </source>
</evidence>
<dbReference type="Pfam" id="PF00258">
    <property type="entry name" value="Flavodoxin_1"/>
    <property type="match status" value="1"/>
</dbReference>
<comment type="similarity">
    <text evidence="2 14">In the N-terminal section; belongs to the cytochrome P450 family.</text>
</comment>
<dbReference type="Gene3D" id="1.20.990.10">
    <property type="entry name" value="NADPH-cytochrome p450 Reductase, Chain A, domain 3"/>
    <property type="match status" value="1"/>
</dbReference>
<dbReference type="PROSITE" id="PS00086">
    <property type="entry name" value="CYTOCHROME_P450"/>
    <property type="match status" value="1"/>
</dbReference>
<gene>
    <name evidence="18" type="ORF">PRZ48_013926</name>
</gene>
<dbReference type="InterPro" id="IPR023173">
    <property type="entry name" value="NADPH_Cyt_P450_Rdtase_alpha"/>
</dbReference>
<feature type="domain" description="Flavodoxin-like" evidence="16">
    <location>
        <begin position="473"/>
        <end position="612"/>
    </location>
</feature>
<dbReference type="InterPro" id="IPR001433">
    <property type="entry name" value="OxRdtase_FAD/NAD-bd"/>
</dbReference>
<feature type="region of interest" description="Disordered" evidence="15">
    <location>
        <begin position="449"/>
        <end position="469"/>
    </location>
</feature>
<dbReference type="Gene3D" id="2.40.30.10">
    <property type="entry name" value="Translation factors"/>
    <property type="match status" value="1"/>
</dbReference>
<sequence>MSSTIPGPRGYPIVGNLFDIDPAASIKSLDDLADKYGEIYKMRFLGSEYYFISSVDLVEEVCDETRFGKTIDDNLQEVRNGVHDGLFTAHNDEPNWGIAHRTLMPAFGPISIKNMFDEMHDIASQLVSKWARQGPNTPIHLTNDTTRLAFDTVTLCAAGMRLNSFYSEQMHPFIQAMGDFLTESGARTGRTAIEKVLRPGLEKKYRADIDLLRSMARGCIDNRKANPTDKKDLLNAMLYGKDPKAGQQLTEECNPEALQRAQHEVDTIVGNGPIKFQHMSKLPYIEAALRESIRLSPPVPSISVAPRDTKEPVMLKGKYVVPADATIYCLLTKSQRDPAVFGEDAAEFKPERMLDDKFKNMRNGAWKPFGNGARDCIGRAFAWQESILIMAMILQNFNLRFADPGYQLGIHETGTQKPGGFHIKASLRAGVDSLKLPQKLHAGAPLEGAVASPEAPVGPGHGSSTTAGEGKPITILYGSSAGTCEGLSHSLGSAAQGRGFKPEIMALDAAVDAFPMDHPVVIIASSYEGLPPENAKIFMEWLKTTKTDFSKARFTMFGVGHRDWVSTYLQVPRTIKEVLVSKGASVFATPGETDVSQGVIFDDFDAWMDVLAEKLSVGTDDNDDSTMSASFNVQVSTNARSGHLRYNHMHNAKVISNERFSGADAPEKRHLVLQLPTAMRYEAGDYLAVLPVNHTTTISRVLRRFSMPWDAAMTITGGTHATVPANTELSVAAVLASYVELSMPATRKNKEILAKCTEKGLTDDSGSVIDILERHPEIKLPLATFLAMLPALRLRQYSISSSPLADPSTASITFSVLESGKHLGAATNYLKELEPGSTIQIAIKQCSNAFRLPLDDNIPIIMACAGSGVAPFRGFVQQRAAKKASGKDVGEAILFVGCRSESDKVFADEFADWEAQGVVKVFHAYSRQSELTKGCKYVQDRLWSERELVSRLFDQQGARAYVCGSSKIGQGISDAVAKIVCEHGEKDCEPISYEEALKWWQDLRGDRYAVDVFD</sequence>
<dbReference type="InterPro" id="IPR023206">
    <property type="entry name" value="Bifunctional_P450_P450_red"/>
</dbReference>
<dbReference type="InterPro" id="IPR029039">
    <property type="entry name" value="Flavoprotein-like_sf"/>
</dbReference>
<evidence type="ECO:0000313" key="19">
    <source>
        <dbReference type="Proteomes" id="UP001305779"/>
    </source>
</evidence>
<evidence type="ECO:0000256" key="3">
    <source>
        <dbReference type="ARBA" id="ARBA00022448"/>
    </source>
</evidence>
<keyword evidence="13 14" id="KW-0503">Monooxygenase</keyword>
<keyword evidence="10 14" id="KW-0249">Electron transport</keyword>
<keyword evidence="6 14" id="KW-0288">FMN</keyword>
<dbReference type="Gene3D" id="1.10.630.10">
    <property type="entry name" value="Cytochrome P450"/>
    <property type="match status" value="2"/>
</dbReference>
<dbReference type="InterPro" id="IPR017927">
    <property type="entry name" value="FAD-bd_FR_type"/>
</dbReference>
<dbReference type="PIRSF" id="PIRSF000209">
    <property type="entry name" value="Bifunctional_P450_P450R"/>
    <property type="match status" value="1"/>
</dbReference>
<keyword evidence="8 14" id="KW-0274">FAD</keyword>
<dbReference type="SUPFAM" id="SSF48264">
    <property type="entry name" value="Cytochrome P450"/>
    <property type="match status" value="1"/>
</dbReference>
<keyword evidence="12 14" id="KW-0408">Iron</keyword>
<comment type="cofactor">
    <cofactor evidence="1 14">
        <name>heme</name>
        <dbReference type="ChEBI" id="CHEBI:30413"/>
    </cofactor>
</comment>
<evidence type="ECO:0000256" key="2">
    <source>
        <dbReference type="ARBA" id="ARBA00010018"/>
    </source>
</evidence>
<proteinExistence type="inferred from homology"/>
<dbReference type="CDD" id="cd11068">
    <property type="entry name" value="CYP120A1"/>
    <property type="match status" value="1"/>
</dbReference>
<dbReference type="InterPro" id="IPR001709">
    <property type="entry name" value="Flavoprot_Pyr_Nucl_cyt_Rdtase"/>
</dbReference>
<dbReference type="CDD" id="cd06206">
    <property type="entry name" value="bifunctional_CYPOR"/>
    <property type="match status" value="1"/>
</dbReference>
<comment type="catalytic activity">
    <reaction evidence="14">
        <text>2 oxidized [cytochrome P450] + NADPH = 2 reduced [cytochrome P450] + NADP(+) + H(+)</text>
        <dbReference type="Rhea" id="RHEA:24040"/>
        <dbReference type="Rhea" id="RHEA-COMP:14627"/>
        <dbReference type="Rhea" id="RHEA-COMP:14628"/>
        <dbReference type="ChEBI" id="CHEBI:15378"/>
        <dbReference type="ChEBI" id="CHEBI:55376"/>
        <dbReference type="ChEBI" id="CHEBI:57783"/>
        <dbReference type="ChEBI" id="CHEBI:58349"/>
        <dbReference type="ChEBI" id="CHEBI:60344"/>
        <dbReference type="EC" id="1.6.2.4"/>
    </reaction>
</comment>
<dbReference type="SUPFAM" id="SSF63380">
    <property type="entry name" value="Riboflavin synthase domain-like"/>
    <property type="match status" value="1"/>
</dbReference>
<dbReference type="Pfam" id="PF00175">
    <property type="entry name" value="NAD_binding_1"/>
    <property type="match status" value="1"/>
</dbReference>
<dbReference type="SUPFAM" id="SSF52343">
    <property type="entry name" value="Ferredoxin reductase-like, C-terminal NADP-linked domain"/>
    <property type="match status" value="1"/>
</dbReference>
<evidence type="ECO:0000256" key="7">
    <source>
        <dbReference type="ARBA" id="ARBA00022723"/>
    </source>
</evidence>
<dbReference type="InterPro" id="IPR008254">
    <property type="entry name" value="Flavodoxin/NO_synth"/>
</dbReference>
<dbReference type="Gene3D" id="3.40.50.80">
    <property type="entry name" value="Nucleotide-binding domain of ferredoxin-NADP reductase (FNR) module"/>
    <property type="match status" value="1"/>
</dbReference>
<dbReference type="EC" id="1.14.14.1" evidence="14"/>
<dbReference type="SUPFAM" id="SSF52218">
    <property type="entry name" value="Flavoproteins"/>
    <property type="match status" value="1"/>
</dbReference>
<dbReference type="InterPro" id="IPR003097">
    <property type="entry name" value="CysJ-like_FAD-binding"/>
</dbReference>
<dbReference type="EMBL" id="JAXOVC010000013">
    <property type="protein sequence ID" value="KAK4494570.1"/>
    <property type="molecule type" value="Genomic_DNA"/>
</dbReference>
<keyword evidence="9 14" id="KW-0521">NADP</keyword>
<dbReference type="InterPro" id="IPR039261">
    <property type="entry name" value="FNR_nucleotide-bd"/>
</dbReference>